<comment type="caution">
    <text evidence="8">The sequence shown here is derived from an EMBL/GenBank/DDBJ whole genome shotgun (WGS) entry which is preliminary data.</text>
</comment>
<dbReference type="GO" id="GO:0020037">
    <property type="term" value="F:heme binding"/>
    <property type="evidence" value="ECO:0007669"/>
    <property type="project" value="InterPro"/>
</dbReference>
<dbReference type="RefSeq" id="WP_128978166.1">
    <property type="nucleotide sequence ID" value="NZ_PDKJ01000001.1"/>
</dbReference>
<dbReference type="PROSITE" id="PS51007">
    <property type="entry name" value="CYTC"/>
    <property type="match status" value="1"/>
</dbReference>
<evidence type="ECO:0000256" key="4">
    <source>
        <dbReference type="PROSITE-ProRule" id="PRU00433"/>
    </source>
</evidence>
<dbReference type="Pfam" id="PF13098">
    <property type="entry name" value="Thioredoxin_2"/>
    <property type="match status" value="1"/>
</dbReference>
<evidence type="ECO:0000256" key="3">
    <source>
        <dbReference type="ARBA" id="ARBA00023004"/>
    </source>
</evidence>
<keyword evidence="1 4" id="KW-0349">Heme</keyword>
<evidence type="ECO:0000256" key="1">
    <source>
        <dbReference type="ARBA" id="ARBA00022617"/>
    </source>
</evidence>
<dbReference type="Proteomes" id="UP000290172">
    <property type="component" value="Unassembled WGS sequence"/>
</dbReference>
<evidence type="ECO:0000256" key="2">
    <source>
        <dbReference type="ARBA" id="ARBA00022723"/>
    </source>
</evidence>
<protein>
    <submittedName>
        <fullName evidence="8">Thioredoxin family protein</fullName>
    </submittedName>
</protein>
<dbReference type="GO" id="GO:0046872">
    <property type="term" value="F:metal ion binding"/>
    <property type="evidence" value="ECO:0007669"/>
    <property type="project" value="UniProtKB-KW"/>
</dbReference>
<organism evidence="8 9">
    <name type="scientific">Halarcobacter ebronensis</name>
    <dbReference type="NCBI Taxonomy" id="1462615"/>
    <lineage>
        <taxon>Bacteria</taxon>
        <taxon>Pseudomonadati</taxon>
        <taxon>Campylobacterota</taxon>
        <taxon>Epsilonproteobacteria</taxon>
        <taxon>Campylobacterales</taxon>
        <taxon>Arcobacteraceae</taxon>
        <taxon>Halarcobacter</taxon>
    </lineage>
</organism>
<evidence type="ECO:0000256" key="5">
    <source>
        <dbReference type="SAM" id="SignalP"/>
    </source>
</evidence>
<name>A0A4Q0YHP3_9BACT</name>
<evidence type="ECO:0000313" key="8">
    <source>
        <dbReference type="EMBL" id="RXJ70176.1"/>
    </source>
</evidence>
<feature type="domain" description="Cytochrome c" evidence="6">
    <location>
        <begin position="20"/>
        <end position="142"/>
    </location>
</feature>
<dbReference type="InterPro" id="IPR012336">
    <property type="entry name" value="Thioredoxin-like_fold"/>
</dbReference>
<evidence type="ECO:0000259" key="6">
    <source>
        <dbReference type="PROSITE" id="PS51007"/>
    </source>
</evidence>
<feature type="signal peptide" evidence="5">
    <location>
        <begin position="1"/>
        <end position="20"/>
    </location>
</feature>
<dbReference type="SUPFAM" id="SSF52833">
    <property type="entry name" value="Thioredoxin-like"/>
    <property type="match status" value="1"/>
</dbReference>
<dbReference type="Gene3D" id="3.40.30.10">
    <property type="entry name" value="Glutaredoxin"/>
    <property type="match status" value="1"/>
</dbReference>
<evidence type="ECO:0000313" key="9">
    <source>
        <dbReference type="Proteomes" id="UP000290172"/>
    </source>
</evidence>
<keyword evidence="2 4" id="KW-0479">Metal-binding</keyword>
<sequence length="266" mass="31234">MSRAVLLSIFLFFTTINLNADFHEGEKLFIEKCSSCHKEYISFKKLKENFFERNNTLLNLTIPTENMLAWAIMESSKKIGDPNDNEMRKIEIEDYLKTYLANPDLNDSICDSHVLKYYKKKEPMEISDEESELLAQYFMGYKDDRLKNNPKPVKILSKDYNEKEILEKAKKEGKEIIVFATSQTCYFCKKMKKEVLSLTEVEEAINEDFIFLEVDIDFVNLPFGLKKYFKGMTPTFFFLTTDGQLLHTYPGAWVKDDFLQILKENL</sequence>
<dbReference type="InterPro" id="IPR013766">
    <property type="entry name" value="Thioredoxin_domain"/>
</dbReference>
<dbReference type="SUPFAM" id="SSF46626">
    <property type="entry name" value="Cytochrome c"/>
    <property type="match status" value="1"/>
</dbReference>
<keyword evidence="3 4" id="KW-0408">Iron</keyword>
<accession>A0A4Q0YHP3</accession>
<feature type="chain" id="PRO_5020433985" evidence="5">
    <location>
        <begin position="21"/>
        <end position="266"/>
    </location>
</feature>
<keyword evidence="5" id="KW-0732">Signal</keyword>
<feature type="domain" description="Thioredoxin" evidence="7">
    <location>
        <begin position="145"/>
        <end position="266"/>
    </location>
</feature>
<dbReference type="PROSITE" id="PS51352">
    <property type="entry name" value="THIOREDOXIN_2"/>
    <property type="match status" value="1"/>
</dbReference>
<dbReference type="AlphaFoldDB" id="A0A4Q0YHP3"/>
<dbReference type="EMBL" id="PDKJ01000001">
    <property type="protein sequence ID" value="RXJ70176.1"/>
    <property type="molecule type" value="Genomic_DNA"/>
</dbReference>
<evidence type="ECO:0000259" key="7">
    <source>
        <dbReference type="PROSITE" id="PS51352"/>
    </source>
</evidence>
<dbReference type="InterPro" id="IPR036909">
    <property type="entry name" value="Cyt_c-like_dom_sf"/>
</dbReference>
<proteinExistence type="predicted"/>
<dbReference type="GO" id="GO:0009055">
    <property type="term" value="F:electron transfer activity"/>
    <property type="evidence" value="ECO:0007669"/>
    <property type="project" value="InterPro"/>
</dbReference>
<reference evidence="8 9" key="1">
    <citation type="submission" date="2017-10" db="EMBL/GenBank/DDBJ databases">
        <title>Genomics of the genus Arcobacter.</title>
        <authorList>
            <person name="Perez-Cataluna A."/>
            <person name="Figueras M.J."/>
        </authorList>
    </citation>
    <scope>NUCLEOTIDE SEQUENCE [LARGE SCALE GENOMIC DNA]</scope>
    <source>
        <strain evidence="8 9">CECT 8993</strain>
    </source>
</reference>
<dbReference type="InterPro" id="IPR009056">
    <property type="entry name" value="Cyt_c-like_dom"/>
</dbReference>
<dbReference type="InterPro" id="IPR036249">
    <property type="entry name" value="Thioredoxin-like_sf"/>
</dbReference>
<gene>
    <name evidence="8" type="ORF">CRV08_01015</name>
</gene>